<name>A0AAD9L119_RIDPI</name>
<keyword evidence="3" id="KW-1185">Reference proteome</keyword>
<evidence type="ECO:0000313" key="2">
    <source>
        <dbReference type="EMBL" id="KAK2181094.1"/>
    </source>
</evidence>
<organism evidence="2 3">
    <name type="scientific">Ridgeia piscesae</name>
    <name type="common">Tubeworm</name>
    <dbReference type="NCBI Taxonomy" id="27915"/>
    <lineage>
        <taxon>Eukaryota</taxon>
        <taxon>Metazoa</taxon>
        <taxon>Spiralia</taxon>
        <taxon>Lophotrochozoa</taxon>
        <taxon>Annelida</taxon>
        <taxon>Polychaeta</taxon>
        <taxon>Sedentaria</taxon>
        <taxon>Canalipalpata</taxon>
        <taxon>Sabellida</taxon>
        <taxon>Siboglinidae</taxon>
        <taxon>Ridgeia</taxon>
    </lineage>
</organism>
<feature type="compositionally biased region" description="Low complexity" evidence="1">
    <location>
        <begin position="214"/>
        <end position="238"/>
    </location>
</feature>
<feature type="region of interest" description="Disordered" evidence="1">
    <location>
        <begin position="1"/>
        <end position="38"/>
    </location>
</feature>
<sequence>MMKPYSMFDQPGDYSDDDPDMTSADTTLDSASGGDRFHDRRTNLRRRNIEALATSNAINAIQRRVSRVGQIDRRLLAREQECEGFGVDPYVDQPFNRPGAYDRRHRYTENSISQALRHTLRRKVGTSCHYREWKLATAKQHHIVTVIVTAVIVTMTTTDMNVGTIIATVNALMGSVSVTNVTIDDPLELDPTRVTQQAPGVKQQAPGVTQQAPDVTQQDQGVTQQGQGVTQQDQGVTTAGPRCDTAEPMCDTTEGLGCDTGGPWCDTGGPWCDPTGPRCDTAGPGVIQEGQGATQQQANVRLTLGSYMGSH</sequence>
<dbReference type="EMBL" id="JAODUO010000411">
    <property type="protein sequence ID" value="KAK2181094.1"/>
    <property type="molecule type" value="Genomic_DNA"/>
</dbReference>
<evidence type="ECO:0000313" key="3">
    <source>
        <dbReference type="Proteomes" id="UP001209878"/>
    </source>
</evidence>
<reference evidence="2" key="1">
    <citation type="journal article" date="2023" name="Mol. Biol. Evol.">
        <title>Third-Generation Sequencing Reveals the Adaptive Role of the Epigenome in Three Deep-Sea Polychaetes.</title>
        <authorList>
            <person name="Perez M."/>
            <person name="Aroh O."/>
            <person name="Sun Y."/>
            <person name="Lan Y."/>
            <person name="Juniper S.K."/>
            <person name="Young C.R."/>
            <person name="Angers B."/>
            <person name="Qian P.Y."/>
        </authorList>
    </citation>
    <scope>NUCLEOTIDE SEQUENCE</scope>
    <source>
        <strain evidence="2">R07B-5</strain>
    </source>
</reference>
<comment type="caution">
    <text evidence="2">The sequence shown here is derived from an EMBL/GenBank/DDBJ whole genome shotgun (WGS) entry which is preliminary data.</text>
</comment>
<evidence type="ECO:0000256" key="1">
    <source>
        <dbReference type="SAM" id="MobiDB-lite"/>
    </source>
</evidence>
<dbReference type="AlphaFoldDB" id="A0AAD9L119"/>
<dbReference type="Proteomes" id="UP001209878">
    <property type="component" value="Unassembled WGS sequence"/>
</dbReference>
<feature type="region of interest" description="Disordered" evidence="1">
    <location>
        <begin position="198"/>
        <end position="240"/>
    </location>
</feature>
<gene>
    <name evidence="2" type="ORF">NP493_411g02011</name>
</gene>
<proteinExistence type="predicted"/>
<accession>A0AAD9L119</accession>
<protein>
    <submittedName>
        <fullName evidence="2">Uncharacterized protein</fullName>
    </submittedName>
</protein>